<comment type="caution">
    <text evidence="7">The sequence shown here is derived from an EMBL/GenBank/DDBJ whole genome shotgun (WGS) entry which is preliminary data.</text>
</comment>
<keyword evidence="6" id="KW-0812">Transmembrane</keyword>
<evidence type="ECO:0000256" key="4">
    <source>
        <dbReference type="ARBA" id="ARBA00023004"/>
    </source>
</evidence>
<dbReference type="AlphaFoldDB" id="A0A2N3MY62"/>
<dbReference type="SUPFAM" id="SSF48264">
    <property type="entry name" value="Cytochrome P450"/>
    <property type="match status" value="1"/>
</dbReference>
<dbReference type="Pfam" id="PF00067">
    <property type="entry name" value="p450"/>
    <property type="match status" value="1"/>
</dbReference>
<feature type="transmembrane region" description="Helical" evidence="6">
    <location>
        <begin position="25"/>
        <end position="45"/>
    </location>
</feature>
<feature type="binding site" description="axial binding residue" evidence="5">
    <location>
        <position position="475"/>
    </location>
    <ligand>
        <name>heme</name>
        <dbReference type="ChEBI" id="CHEBI:30413"/>
    </ligand>
    <ligandPart>
        <name>Fe</name>
        <dbReference type="ChEBI" id="CHEBI:18248"/>
    </ligandPart>
</feature>
<dbReference type="InterPro" id="IPR002401">
    <property type="entry name" value="Cyt_P450_E_grp-I"/>
</dbReference>
<dbReference type="Proteomes" id="UP000233524">
    <property type="component" value="Unassembled WGS sequence"/>
</dbReference>
<evidence type="ECO:0000256" key="5">
    <source>
        <dbReference type="PIRSR" id="PIRSR602401-1"/>
    </source>
</evidence>
<name>A0A2N3MY62_9PEZI</name>
<evidence type="ECO:0008006" key="9">
    <source>
        <dbReference type="Google" id="ProtNLM"/>
    </source>
</evidence>
<sequence>MLKQIDLLLTHPYVLSVQDKLADVGAVNVALATLAVGATAVAIDYGRMLYLRSKMPPGPFPLPIVGNTFSLPNNKPWLLFEELSKKYKTPVITFWIGRNPTVWINDAWSAQEIFEKKAQIYSSRPRMVVFGELGDGQYSLVTMRTRNAEERDRWRGHRKLMHMAVGVQTVRKYRQIQNNESKLIALDYIREPKEYVKHLERYATSVVSIIGFGRRVASYNDPIITEVIALMQLAADLNVPGKSFPMLMETFPILAKFPRWVPWMKGLGSRGRGDGDYFYYTLNEEAVEQYAAKSPASQSTMTKPFAQTLFDEKQKYNLTKREISSLTANLFGAGADTSSSTLVTFMLACCCFRDAMLKAQAEIDAVIGPSRSPHWDDSPNLPYVNAFVKEVFRWRSVAIIGGQPHSPTQDDTYKGWLIPAGTWVQGNVWAIHHNDRDFPDPDVFMPERFLEGNEHKRPFPNEKGYMTFGWGRRVCSGQALAEQGTWVSVARLLWAFDIRKKKDPVTGKDIDLDIFAFTNGLNMRPVPFECDIIPRSEEIKESVIREGEEALRELSPLDGESQYRLSTYYQAMKAKGGTEPVIDEKSGELKMVKVKR</sequence>
<protein>
    <recommendedName>
        <fullName evidence="9">Cytochrome P450</fullName>
    </recommendedName>
</protein>
<keyword evidence="3" id="KW-0560">Oxidoreductase</keyword>
<dbReference type="GO" id="GO:0005506">
    <property type="term" value="F:iron ion binding"/>
    <property type="evidence" value="ECO:0007669"/>
    <property type="project" value="InterPro"/>
</dbReference>
<dbReference type="PRINTS" id="PR00463">
    <property type="entry name" value="EP450I"/>
</dbReference>
<organism evidence="7 8">
    <name type="scientific">Lomentospora prolificans</name>
    <dbReference type="NCBI Taxonomy" id="41688"/>
    <lineage>
        <taxon>Eukaryota</taxon>
        <taxon>Fungi</taxon>
        <taxon>Dikarya</taxon>
        <taxon>Ascomycota</taxon>
        <taxon>Pezizomycotina</taxon>
        <taxon>Sordariomycetes</taxon>
        <taxon>Hypocreomycetidae</taxon>
        <taxon>Microascales</taxon>
        <taxon>Microascaceae</taxon>
        <taxon>Lomentospora</taxon>
    </lineage>
</organism>
<dbReference type="GO" id="GO:0016705">
    <property type="term" value="F:oxidoreductase activity, acting on paired donors, with incorporation or reduction of molecular oxygen"/>
    <property type="evidence" value="ECO:0007669"/>
    <property type="project" value="InterPro"/>
</dbReference>
<keyword evidence="6" id="KW-0472">Membrane</keyword>
<gene>
    <name evidence="7" type="ORF">jhhlp_008481</name>
</gene>
<evidence type="ECO:0000256" key="6">
    <source>
        <dbReference type="SAM" id="Phobius"/>
    </source>
</evidence>
<evidence type="ECO:0000313" key="8">
    <source>
        <dbReference type="Proteomes" id="UP000233524"/>
    </source>
</evidence>
<comment type="cofactor">
    <cofactor evidence="5">
        <name>heme</name>
        <dbReference type="ChEBI" id="CHEBI:30413"/>
    </cofactor>
</comment>
<dbReference type="Gene3D" id="1.10.630.10">
    <property type="entry name" value="Cytochrome P450"/>
    <property type="match status" value="1"/>
</dbReference>
<dbReference type="OrthoDB" id="2789670at2759"/>
<dbReference type="InterPro" id="IPR001128">
    <property type="entry name" value="Cyt_P450"/>
</dbReference>
<dbReference type="PANTHER" id="PTHR46300:SF4">
    <property type="entry name" value="CYTOCHROME P450 98A3"/>
    <property type="match status" value="1"/>
</dbReference>
<evidence type="ECO:0000256" key="3">
    <source>
        <dbReference type="ARBA" id="ARBA00023002"/>
    </source>
</evidence>
<evidence type="ECO:0000313" key="7">
    <source>
        <dbReference type="EMBL" id="PKS05114.1"/>
    </source>
</evidence>
<proteinExistence type="inferred from homology"/>
<keyword evidence="2 5" id="KW-0479">Metal-binding</keyword>
<comment type="similarity">
    <text evidence="1">Belongs to the cytochrome P450 family.</text>
</comment>
<keyword evidence="5" id="KW-0349">Heme</keyword>
<dbReference type="CDD" id="cd11065">
    <property type="entry name" value="CYP64-like"/>
    <property type="match status" value="1"/>
</dbReference>
<dbReference type="VEuPathDB" id="FungiDB:jhhlp_008481"/>
<keyword evidence="6" id="KW-1133">Transmembrane helix</keyword>
<evidence type="ECO:0000256" key="1">
    <source>
        <dbReference type="ARBA" id="ARBA00010617"/>
    </source>
</evidence>
<dbReference type="PANTHER" id="PTHR46300">
    <property type="entry name" value="P450, PUTATIVE (EUROFUNG)-RELATED-RELATED"/>
    <property type="match status" value="1"/>
</dbReference>
<dbReference type="InParanoid" id="A0A2N3MY62"/>
<dbReference type="InterPro" id="IPR036396">
    <property type="entry name" value="Cyt_P450_sf"/>
</dbReference>
<reference evidence="7 8" key="1">
    <citation type="journal article" date="2017" name="G3 (Bethesda)">
        <title>First Draft Genome Sequence of the Pathogenic Fungus Lomentospora prolificans (Formerly Scedosporium prolificans).</title>
        <authorList>
            <person name="Luo R."/>
            <person name="Zimin A."/>
            <person name="Workman R."/>
            <person name="Fan Y."/>
            <person name="Pertea G."/>
            <person name="Grossman N."/>
            <person name="Wear M.P."/>
            <person name="Jia B."/>
            <person name="Miller H."/>
            <person name="Casadevall A."/>
            <person name="Timp W."/>
            <person name="Zhang S.X."/>
            <person name="Salzberg S.L."/>
        </authorList>
    </citation>
    <scope>NUCLEOTIDE SEQUENCE [LARGE SCALE GENOMIC DNA]</scope>
    <source>
        <strain evidence="7 8">JHH-5317</strain>
    </source>
</reference>
<dbReference type="EMBL" id="NLAX01001623">
    <property type="protein sequence ID" value="PKS05114.1"/>
    <property type="molecule type" value="Genomic_DNA"/>
</dbReference>
<keyword evidence="8" id="KW-1185">Reference proteome</keyword>
<dbReference type="InterPro" id="IPR050364">
    <property type="entry name" value="Cytochrome_P450_fung"/>
</dbReference>
<keyword evidence="4 5" id="KW-0408">Iron</keyword>
<dbReference type="STRING" id="41688.A0A2N3MY62"/>
<dbReference type="GO" id="GO:0020037">
    <property type="term" value="F:heme binding"/>
    <property type="evidence" value="ECO:0007669"/>
    <property type="project" value="InterPro"/>
</dbReference>
<accession>A0A2N3MY62</accession>
<evidence type="ECO:0000256" key="2">
    <source>
        <dbReference type="ARBA" id="ARBA00022723"/>
    </source>
</evidence>
<dbReference type="GO" id="GO:0004497">
    <property type="term" value="F:monooxygenase activity"/>
    <property type="evidence" value="ECO:0007669"/>
    <property type="project" value="InterPro"/>
</dbReference>